<sequence>MVQIQPESSQLDGCCICILNFAGNEQARIEKLVKLMGGSRFNRFMPRMLGCEDGITHVLAGEQGGSDWIAASKAGCDVLSFGWLERCYAEGTRVHPWPSEYLQISDATLQATEEDVAAVLGRMSAKDCLTEPMLRGWLQEQQSAILLAGGDKDCKSSVDVELASCGELDGASLLHGCNIAVSMVAA</sequence>
<dbReference type="InterPro" id="IPR036420">
    <property type="entry name" value="BRCT_dom_sf"/>
</dbReference>
<protein>
    <recommendedName>
        <fullName evidence="2">BRCT domain-containing protein</fullName>
    </recommendedName>
</protein>
<dbReference type="RefSeq" id="XP_005844879.1">
    <property type="nucleotide sequence ID" value="XM_005844817.1"/>
</dbReference>
<dbReference type="GO" id="GO:0005524">
    <property type="term" value="F:ATP binding"/>
    <property type="evidence" value="ECO:0007669"/>
    <property type="project" value="InterPro"/>
</dbReference>
<dbReference type="GO" id="GO:0003910">
    <property type="term" value="F:DNA ligase (ATP) activity"/>
    <property type="evidence" value="ECO:0007669"/>
    <property type="project" value="InterPro"/>
</dbReference>
<dbReference type="PANTHER" id="PTHR45997:SF1">
    <property type="entry name" value="DNA LIGASE 4"/>
    <property type="match status" value="1"/>
</dbReference>
<dbReference type="InterPro" id="IPR001357">
    <property type="entry name" value="BRCT_dom"/>
</dbReference>
<dbReference type="PROSITE" id="PS50172">
    <property type="entry name" value="BRCT"/>
    <property type="match status" value="1"/>
</dbReference>
<name>E1ZMZ1_CHLVA</name>
<proteinExistence type="predicted"/>
<dbReference type="GO" id="GO:0003677">
    <property type="term" value="F:DNA binding"/>
    <property type="evidence" value="ECO:0007669"/>
    <property type="project" value="InterPro"/>
</dbReference>
<dbReference type="Proteomes" id="UP000008141">
    <property type="component" value="Unassembled WGS sequence"/>
</dbReference>
<dbReference type="AlphaFoldDB" id="E1ZMZ1"/>
<dbReference type="GO" id="GO:0006310">
    <property type="term" value="P:DNA recombination"/>
    <property type="evidence" value="ECO:0007669"/>
    <property type="project" value="UniProtKB-KW"/>
</dbReference>
<feature type="domain" description="BRCT" evidence="2">
    <location>
        <begin position="6"/>
        <end position="94"/>
    </location>
</feature>
<evidence type="ECO:0000313" key="3">
    <source>
        <dbReference type="EMBL" id="EFN52777.1"/>
    </source>
</evidence>
<evidence type="ECO:0000256" key="1">
    <source>
        <dbReference type="ARBA" id="ARBA00023172"/>
    </source>
</evidence>
<dbReference type="PANTHER" id="PTHR45997">
    <property type="entry name" value="DNA LIGASE 4"/>
    <property type="match status" value="1"/>
</dbReference>
<dbReference type="GO" id="GO:0032807">
    <property type="term" value="C:DNA ligase IV complex"/>
    <property type="evidence" value="ECO:0007669"/>
    <property type="project" value="TreeGrafter"/>
</dbReference>
<dbReference type="Gene3D" id="3.40.50.10190">
    <property type="entry name" value="BRCT domain"/>
    <property type="match status" value="1"/>
</dbReference>
<dbReference type="KEGG" id="cvr:CHLNCDRAFT_138396"/>
<dbReference type="SUPFAM" id="SSF52113">
    <property type="entry name" value="BRCT domain"/>
    <property type="match status" value="1"/>
</dbReference>
<dbReference type="SMART" id="SM00292">
    <property type="entry name" value="BRCT"/>
    <property type="match status" value="1"/>
</dbReference>
<reference evidence="3 4" key="1">
    <citation type="journal article" date="2010" name="Plant Cell">
        <title>The Chlorella variabilis NC64A genome reveals adaptation to photosymbiosis, coevolution with viruses, and cryptic sex.</title>
        <authorList>
            <person name="Blanc G."/>
            <person name="Duncan G."/>
            <person name="Agarkova I."/>
            <person name="Borodovsky M."/>
            <person name="Gurnon J."/>
            <person name="Kuo A."/>
            <person name="Lindquist E."/>
            <person name="Lucas S."/>
            <person name="Pangilinan J."/>
            <person name="Polle J."/>
            <person name="Salamov A."/>
            <person name="Terry A."/>
            <person name="Yamada T."/>
            <person name="Dunigan D.D."/>
            <person name="Grigoriev I.V."/>
            <person name="Claverie J.M."/>
            <person name="Van Etten J.L."/>
        </authorList>
    </citation>
    <scope>NUCLEOTIDE SEQUENCE [LARGE SCALE GENOMIC DNA]</scope>
    <source>
        <strain evidence="3 4">NC64A</strain>
    </source>
</reference>
<dbReference type="Pfam" id="PF00533">
    <property type="entry name" value="BRCT"/>
    <property type="match status" value="1"/>
</dbReference>
<evidence type="ECO:0000259" key="2">
    <source>
        <dbReference type="PROSITE" id="PS50172"/>
    </source>
</evidence>
<dbReference type="EMBL" id="GL433854">
    <property type="protein sequence ID" value="EFN52777.1"/>
    <property type="molecule type" value="Genomic_DNA"/>
</dbReference>
<gene>
    <name evidence="3" type="ORF">CHLNCDRAFT_138396</name>
</gene>
<evidence type="ECO:0000313" key="4">
    <source>
        <dbReference type="Proteomes" id="UP000008141"/>
    </source>
</evidence>
<keyword evidence="1" id="KW-0233">DNA recombination</keyword>
<dbReference type="GeneID" id="17352202"/>
<dbReference type="GO" id="GO:0006303">
    <property type="term" value="P:double-strand break repair via nonhomologous end joining"/>
    <property type="evidence" value="ECO:0007669"/>
    <property type="project" value="TreeGrafter"/>
</dbReference>
<dbReference type="GO" id="GO:0006297">
    <property type="term" value="P:nucleotide-excision repair, DNA gap filling"/>
    <property type="evidence" value="ECO:0007669"/>
    <property type="project" value="TreeGrafter"/>
</dbReference>
<dbReference type="InParanoid" id="E1ZMZ1"/>
<keyword evidence="4" id="KW-1185">Reference proteome</keyword>
<dbReference type="InterPro" id="IPR029710">
    <property type="entry name" value="LIG4"/>
</dbReference>
<dbReference type="OrthoDB" id="251770at2759"/>
<organism evidence="4">
    <name type="scientific">Chlorella variabilis</name>
    <name type="common">Green alga</name>
    <dbReference type="NCBI Taxonomy" id="554065"/>
    <lineage>
        <taxon>Eukaryota</taxon>
        <taxon>Viridiplantae</taxon>
        <taxon>Chlorophyta</taxon>
        <taxon>core chlorophytes</taxon>
        <taxon>Trebouxiophyceae</taxon>
        <taxon>Chlorellales</taxon>
        <taxon>Chlorellaceae</taxon>
        <taxon>Chlorella clade</taxon>
        <taxon>Chlorella</taxon>
    </lineage>
</organism>
<accession>E1ZMZ1</accession>
<dbReference type="CDD" id="cd00027">
    <property type="entry name" value="BRCT"/>
    <property type="match status" value="1"/>
</dbReference>